<dbReference type="GO" id="GO:0006011">
    <property type="term" value="P:UDP-alpha-D-glucose metabolic process"/>
    <property type="evidence" value="ECO:0007669"/>
    <property type="project" value="InterPro"/>
</dbReference>
<evidence type="ECO:0000256" key="2">
    <source>
        <dbReference type="ARBA" id="ARBA00012415"/>
    </source>
</evidence>
<dbReference type="InterPro" id="IPR005835">
    <property type="entry name" value="NTP_transferase_dom"/>
</dbReference>
<dbReference type="InterPro" id="IPR029044">
    <property type="entry name" value="Nucleotide-diphossugar_trans"/>
</dbReference>
<keyword evidence="4 6" id="KW-0548">Nucleotidyltransferase</keyword>
<dbReference type="STRING" id="1121881.SAMN02745225_01869"/>
<evidence type="ECO:0000256" key="6">
    <source>
        <dbReference type="RuleBase" id="RU361259"/>
    </source>
</evidence>
<dbReference type="SUPFAM" id="SSF53448">
    <property type="entry name" value="Nucleotide-diphospho-sugar transferases"/>
    <property type="match status" value="1"/>
</dbReference>
<comment type="similarity">
    <text evidence="1 6">Belongs to the UDPGP type 2 family.</text>
</comment>
<sequence length="357" mass="39658">MNLIGGYKTINPLSRTTKYRLQRRHFKALHANLSAMPAKINKVVIPAAGLGTRFLPATKAQPKEMLPLVDKPAIQYVVEEAVGAGLTDILIITGRGKRSIEDHFDRSFELEYYLEKSGKAEDLAEVRSIAQLGEIHYLRQGEPLGLGHAVLAAKRHVNSKPFAVMLADDIMDEGSKTLNEMLSVFSKYGRSVVALMEVAQSEISSYGAVGVNPISENLYSIRSVVEKPAPEEAPSCFAIMGRYIFTPEIFDSLEKLTPGKNGEIQLTDAIGSLLERQEVIGYVLNTRRYDVGNKADYLRATIEIALKREDLGDAMRKILKQIYHEETFFDPQVSSLDAAGALNERYTEKGIKQKNPQ</sequence>
<keyword evidence="9" id="KW-1185">Reference proteome</keyword>
<dbReference type="Proteomes" id="UP000184295">
    <property type="component" value="Unassembled WGS sequence"/>
</dbReference>
<proteinExistence type="inferred from homology"/>
<name>A0A1M4X314_9ACTN</name>
<keyword evidence="3 6" id="KW-0808">Transferase</keyword>
<protein>
    <recommendedName>
        <fullName evidence="2 6">UTP--glucose-1-phosphate uridylyltransferase</fullName>
        <ecNumber evidence="2 6">2.7.7.9</ecNumber>
    </recommendedName>
    <alternativeName>
        <fullName evidence="6">UDP-glucose pyrophosphorylase</fullName>
    </alternativeName>
</protein>
<evidence type="ECO:0000313" key="9">
    <source>
        <dbReference type="Proteomes" id="UP000184295"/>
    </source>
</evidence>
<dbReference type="EC" id="2.7.7.9" evidence="2 6"/>
<evidence type="ECO:0000259" key="7">
    <source>
        <dbReference type="Pfam" id="PF00483"/>
    </source>
</evidence>
<evidence type="ECO:0000256" key="4">
    <source>
        <dbReference type="ARBA" id="ARBA00022695"/>
    </source>
</evidence>
<evidence type="ECO:0000256" key="1">
    <source>
        <dbReference type="ARBA" id="ARBA00006890"/>
    </source>
</evidence>
<evidence type="ECO:0000256" key="5">
    <source>
        <dbReference type="ARBA" id="ARBA00048128"/>
    </source>
</evidence>
<evidence type="ECO:0000256" key="3">
    <source>
        <dbReference type="ARBA" id="ARBA00022679"/>
    </source>
</evidence>
<evidence type="ECO:0000313" key="8">
    <source>
        <dbReference type="EMBL" id="SHE87592.1"/>
    </source>
</evidence>
<dbReference type="NCBIfam" id="TIGR01099">
    <property type="entry name" value="galU"/>
    <property type="match status" value="1"/>
</dbReference>
<dbReference type="Pfam" id="PF00483">
    <property type="entry name" value="NTP_transferase"/>
    <property type="match status" value="1"/>
</dbReference>
<feature type="domain" description="Nucleotidyl transferase" evidence="7">
    <location>
        <begin position="42"/>
        <end position="303"/>
    </location>
</feature>
<accession>A0A1M4X314</accession>
<gene>
    <name evidence="8" type="ORF">SAMN02745225_01869</name>
</gene>
<dbReference type="EMBL" id="FQUL01000032">
    <property type="protein sequence ID" value="SHE87592.1"/>
    <property type="molecule type" value="Genomic_DNA"/>
</dbReference>
<dbReference type="CDD" id="cd02541">
    <property type="entry name" value="UGPase_prokaryotic"/>
    <property type="match status" value="1"/>
</dbReference>
<comment type="catalytic activity">
    <reaction evidence="5 6">
        <text>alpha-D-glucose 1-phosphate + UTP + H(+) = UDP-alpha-D-glucose + diphosphate</text>
        <dbReference type="Rhea" id="RHEA:19889"/>
        <dbReference type="ChEBI" id="CHEBI:15378"/>
        <dbReference type="ChEBI" id="CHEBI:33019"/>
        <dbReference type="ChEBI" id="CHEBI:46398"/>
        <dbReference type="ChEBI" id="CHEBI:58601"/>
        <dbReference type="ChEBI" id="CHEBI:58885"/>
        <dbReference type="EC" id="2.7.7.9"/>
    </reaction>
</comment>
<dbReference type="PANTHER" id="PTHR43197:SF1">
    <property type="entry name" value="UTP--GLUCOSE-1-PHOSPHATE URIDYLYLTRANSFERASE"/>
    <property type="match status" value="1"/>
</dbReference>
<dbReference type="Gene3D" id="3.90.550.10">
    <property type="entry name" value="Spore Coat Polysaccharide Biosynthesis Protein SpsA, Chain A"/>
    <property type="match status" value="1"/>
</dbReference>
<dbReference type="AlphaFoldDB" id="A0A1M4X314"/>
<dbReference type="GO" id="GO:0003983">
    <property type="term" value="F:UTP:glucose-1-phosphate uridylyltransferase activity"/>
    <property type="evidence" value="ECO:0007669"/>
    <property type="project" value="UniProtKB-EC"/>
</dbReference>
<organism evidence="8 9">
    <name type="scientific">Ferrithrix thermotolerans DSM 19514</name>
    <dbReference type="NCBI Taxonomy" id="1121881"/>
    <lineage>
        <taxon>Bacteria</taxon>
        <taxon>Bacillati</taxon>
        <taxon>Actinomycetota</taxon>
        <taxon>Acidimicrobiia</taxon>
        <taxon>Acidimicrobiales</taxon>
        <taxon>Acidimicrobiaceae</taxon>
        <taxon>Ferrithrix</taxon>
    </lineage>
</organism>
<dbReference type="PANTHER" id="PTHR43197">
    <property type="entry name" value="UTP--GLUCOSE-1-PHOSPHATE URIDYLYLTRANSFERASE"/>
    <property type="match status" value="1"/>
</dbReference>
<dbReference type="InterPro" id="IPR005771">
    <property type="entry name" value="GalU_uridylyltTrfase_bac/arc"/>
</dbReference>
<reference evidence="9" key="1">
    <citation type="submission" date="2016-11" db="EMBL/GenBank/DDBJ databases">
        <authorList>
            <person name="Varghese N."/>
            <person name="Submissions S."/>
        </authorList>
    </citation>
    <scope>NUCLEOTIDE SEQUENCE [LARGE SCALE GENOMIC DNA]</scope>
    <source>
        <strain evidence="9">DSM 19514</strain>
    </source>
</reference>